<sequence>MGLPPFEKESLHDEYWSLWQPTKLPSDVELLADDKIKRDLWEYDNHMERPRLSLKTLIKKLFYELPHRKDGWGF</sequence>
<protein>
    <submittedName>
        <fullName evidence="1">Uncharacterized protein</fullName>
    </submittedName>
</protein>
<dbReference type="Proteomes" id="UP000667802">
    <property type="component" value="Unassembled WGS sequence"/>
</dbReference>
<proteinExistence type="predicted"/>
<name>A0AAP5M6V8_9CYAN</name>
<reference evidence="2" key="1">
    <citation type="journal article" date="2021" name="Science">
        <title>Hunting the eagle killer: A cyanobacterial neurotoxin causes vacuolar myelinopathy.</title>
        <authorList>
            <person name="Breinlinger S."/>
            <person name="Phillips T.J."/>
            <person name="Haram B.N."/>
            <person name="Mares J."/>
            <person name="Martinez Yerena J.A."/>
            <person name="Hrouzek P."/>
            <person name="Sobotka R."/>
            <person name="Henderson W.M."/>
            <person name="Schmieder P."/>
            <person name="Williams S.M."/>
            <person name="Lauderdale J.D."/>
            <person name="Wilde H.D."/>
            <person name="Gerrin W."/>
            <person name="Kust A."/>
            <person name="Washington J.W."/>
            <person name="Wagner C."/>
            <person name="Geier B."/>
            <person name="Liebeke M."/>
            <person name="Enke H."/>
            <person name="Niedermeyer T.H.J."/>
            <person name="Wilde S.B."/>
        </authorList>
    </citation>
    <scope>NUCLEOTIDE SEQUENCE [LARGE SCALE GENOMIC DNA]</scope>
    <source>
        <strain evidence="2">Thurmond2011</strain>
    </source>
</reference>
<evidence type="ECO:0000313" key="1">
    <source>
        <dbReference type="EMBL" id="MDR9893057.1"/>
    </source>
</evidence>
<keyword evidence="2" id="KW-1185">Reference proteome</keyword>
<organism evidence="1 2">
    <name type="scientific">Aetokthonos hydrillicola Thurmond2011</name>
    <dbReference type="NCBI Taxonomy" id="2712845"/>
    <lineage>
        <taxon>Bacteria</taxon>
        <taxon>Bacillati</taxon>
        <taxon>Cyanobacteriota</taxon>
        <taxon>Cyanophyceae</taxon>
        <taxon>Nostocales</taxon>
        <taxon>Hapalosiphonaceae</taxon>
        <taxon>Aetokthonos</taxon>
    </lineage>
</organism>
<dbReference type="RefSeq" id="WP_208344781.1">
    <property type="nucleotide sequence ID" value="NZ_CAWQFN010000538.1"/>
</dbReference>
<accession>A0AAP5M6V8</accession>
<evidence type="ECO:0000313" key="2">
    <source>
        <dbReference type="Proteomes" id="UP000667802"/>
    </source>
</evidence>
<gene>
    <name evidence="1" type="ORF">G7B40_000455</name>
</gene>
<comment type="caution">
    <text evidence="1">The sequence shown here is derived from an EMBL/GenBank/DDBJ whole genome shotgun (WGS) entry which is preliminary data.</text>
</comment>
<dbReference type="AlphaFoldDB" id="A0AAP5M6V8"/>
<dbReference type="EMBL" id="JAALHA020000001">
    <property type="protein sequence ID" value="MDR9893057.1"/>
    <property type="molecule type" value="Genomic_DNA"/>
</dbReference>